<protein>
    <recommendedName>
        <fullName evidence="2">Starvation lipoprotein Slp paralog</fullName>
    </recommendedName>
</protein>
<dbReference type="AlphaFoldDB" id="A0A3B1BEL2"/>
<dbReference type="NCBIfam" id="TIGR00752">
    <property type="entry name" value="slp"/>
    <property type="match status" value="1"/>
</dbReference>
<name>A0A3B1BEL2_9ZZZZ</name>
<organism evidence="1">
    <name type="scientific">hydrothermal vent metagenome</name>
    <dbReference type="NCBI Taxonomy" id="652676"/>
    <lineage>
        <taxon>unclassified sequences</taxon>
        <taxon>metagenomes</taxon>
        <taxon>ecological metagenomes</taxon>
    </lineage>
</organism>
<reference evidence="1" key="1">
    <citation type="submission" date="2018-06" db="EMBL/GenBank/DDBJ databases">
        <authorList>
            <person name="Zhirakovskaya E."/>
        </authorList>
    </citation>
    <scope>NUCLEOTIDE SEQUENCE</scope>
</reference>
<dbReference type="Pfam" id="PF03843">
    <property type="entry name" value="Slp"/>
    <property type="match status" value="1"/>
</dbReference>
<dbReference type="InterPro" id="IPR004658">
    <property type="entry name" value="OMP_Slp"/>
</dbReference>
<dbReference type="PIRSF" id="PIRSF004982">
    <property type="entry name" value="SlP"/>
    <property type="match status" value="1"/>
</dbReference>
<dbReference type="PANTHER" id="PTHR37530:SF1">
    <property type="entry name" value="OUTER MEMBRANE PROTEIN SLP"/>
    <property type="match status" value="1"/>
</dbReference>
<dbReference type="GO" id="GO:0019867">
    <property type="term" value="C:outer membrane"/>
    <property type="evidence" value="ECO:0007669"/>
    <property type="project" value="InterPro"/>
</dbReference>
<accession>A0A3B1BEL2</accession>
<sequence>MLLMLFFLSGCTSSIPTAVRANNVSTTQIKQVQAAPRGYLNVMIRWGGEIITVQNKTHDTWLELLAYPLDSSGYPNNKSTSEGRFMAQITGFVDPAIYTPGRMVTILGLVESTITRQVGEFPYQYPLVAAKSHYLWPERSVISDPWYDPWYSPWQTPFYDPWNPYWDPYYPYTRHYPWL</sequence>
<gene>
    <name evidence="1" type="ORF">MNBD_GAMMA26-107</name>
</gene>
<evidence type="ECO:0008006" key="2">
    <source>
        <dbReference type="Google" id="ProtNLM"/>
    </source>
</evidence>
<evidence type="ECO:0000313" key="1">
    <source>
        <dbReference type="EMBL" id="VAX10503.1"/>
    </source>
</evidence>
<proteinExistence type="predicted"/>
<dbReference type="PANTHER" id="PTHR37530">
    <property type="entry name" value="OUTER MEMBRANE PROTEIN SLP"/>
    <property type="match status" value="1"/>
</dbReference>
<dbReference type="EMBL" id="UOFX01000072">
    <property type="protein sequence ID" value="VAX10503.1"/>
    <property type="molecule type" value="Genomic_DNA"/>
</dbReference>